<dbReference type="RefSeq" id="WP_207701804.1">
    <property type="nucleotide sequence ID" value="NZ_JAFREL020000004.1"/>
</dbReference>
<feature type="transmembrane region" description="Helical" evidence="1">
    <location>
        <begin position="7"/>
        <end position="33"/>
    </location>
</feature>
<evidence type="ECO:0000256" key="1">
    <source>
        <dbReference type="SAM" id="Phobius"/>
    </source>
</evidence>
<evidence type="ECO:0000313" key="2">
    <source>
        <dbReference type="EMBL" id="MEO1772299.1"/>
    </source>
</evidence>
<comment type="caution">
    <text evidence="2">The sequence shown here is derived from an EMBL/GenBank/DDBJ whole genome shotgun (WGS) entry which is preliminary data.</text>
</comment>
<reference evidence="2 3" key="2">
    <citation type="submission" date="2024-02" db="EMBL/GenBank/DDBJ databases">
        <title>The Genome Sequence of Enterococcus sp. DIV0159.</title>
        <authorList>
            <person name="Earl A."/>
            <person name="Manson A."/>
            <person name="Gilmore M."/>
            <person name="Sanders J."/>
            <person name="Shea T."/>
            <person name="Howe W."/>
            <person name="Livny J."/>
            <person name="Cuomo C."/>
            <person name="Neafsey D."/>
            <person name="Birren B."/>
        </authorList>
    </citation>
    <scope>NUCLEOTIDE SEQUENCE [LARGE SCALE GENOMIC DNA]</scope>
    <source>
        <strain evidence="2 3">665A</strain>
    </source>
</reference>
<evidence type="ECO:0008006" key="4">
    <source>
        <dbReference type="Google" id="ProtNLM"/>
    </source>
</evidence>
<dbReference type="EMBL" id="JAFREL020000004">
    <property type="protein sequence ID" value="MEO1772299.1"/>
    <property type="molecule type" value="Genomic_DNA"/>
</dbReference>
<keyword evidence="1" id="KW-0812">Transmembrane</keyword>
<gene>
    <name evidence="2" type="ORF">JZO67_004281</name>
</gene>
<keyword evidence="1" id="KW-0472">Membrane</keyword>
<dbReference type="Proteomes" id="UP000664357">
    <property type="component" value="Unassembled WGS sequence"/>
</dbReference>
<evidence type="ECO:0000313" key="3">
    <source>
        <dbReference type="Proteomes" id="UP000664357"/>
    </source>
</evidence>
<keyword evidence="3" id="KW-1185">Reference proteome</keyword>
<reference evidence="2 3" key="1">
    <citation type="submission" date="2021-03" db="EMBL/GenBank/DDBJ databases">
        <authorList>
            <person name="Gilmore M.S."/>
            <person name="Schwartzman J."/>
            <person name="Van Tyne D."/>
            <person name="Martin M."/>
            <person name="Earl A.M."/>
            <person name="Manson A.L."/>
            <person name="Straub T."/>
            <person name="Salamzade R."/>
            <person name="Saavedra J."/>
            <person name="Lebreton F."/>
            <person name="Prichula J."/>
            <person name="Schaufler K."/>
            <person name="Gaca A."/>
            <person name="Sgardioli B."/>
            <person name="Wagenaar J."/>
            <person name="Strong T."/>
        </authorList>
    </citation>
    <scope>NUCLEOTIDE SEQUENCE [LARGE SCALE GENOMIC DNA]</scope>
    <source>
        <strain evidence="2 3">665A</strain>
    </source>
</reference>
<proteinExistence type="predicted"/>
<protein>
    <recommendedName>
        <fullName evidence="4">Integral membrane protein</fullName>
    </recommendedName>
</protein>
<feature type="transmembrane region" description="Helical" evidence="1">
    <location>
        <begin position="45"/>
        <end position="64"/>
    </location>
</feature>
<sequence>MRKVMETIIIVGFVLFIAGGFCLVMLQLAGLLVGNSHLMDRANQWFAWIYPCAAITGMLCYLLSYGKKGKVSK</sequence>
<name>A0ABV0EXH3_9ENTE</name>
<organism evidence="2 3">
    <name type="scientific">Candidatus Enterococcus ferrettii</name>
    <dbReference type="NCBI Taxonomy" id="2815324"/>
    <lineage>
        <taxon>Bacteria</taxon>
        <taxon>Bacillati</taxon>
        <taxon>Bacillota</taxon>
        <taxon>Bacilli</taxon>
        <taxon>Lactobacillales</taxon>
        <taxon>Enterococcaceae</taxon>
        <taxon>Enterococcus</taxon>
    </lineage>
</organism>
<keyword evidence="1" id="KW-1133">Transmembrane helix</keyword>
<accession>A0ABV0EXH3</accession>